<dbReference type="EMBL" id="JANCYU010000059">
    <property type="protein sequence ID" value="KAK4528039.1"/>
    <property type="molecule type" value="Genomic_DNA"/>
</dbReference>
<evidence type="ECO:0000313" key="1">
    <source>
        <dbReference type="EMBL" id="KAK4528039.1"/>
    </source>
</evidence>
<gene>
    <name evidence="1" type="ORF">GAYE_SCF48G5973</name>
</gene>
<accession>A0AAV9IL84</accession>
<comment type="caution">
    <text evidence="1">The sequence shown here is derived from an EMBL/GenBank/DDBJ whole genome shotgun (WGS) entry which is preliminary data.</text>
</comment>
<proteinExistence type="predicted"/>
<dbReference type="AlphaFoldDB" id="A0AAV9IL84"/>
<dbReference type="Proteomes" id="UP001300502">
    <property type="component" value="Unassembled WGS sequence"/>
</dbReference>
<reference evidence="1 2" key="1">
    <citation type="submission" date="2022-07" db="EMBL/GenBank/DDBJ databases">
        <title>Genome-wide signatures of adaptation to extreme environments.</title>
        <authorList>
            <person name="Cho C.H."/>
            <person name="Yoon H.S."/>
        </authorList>
    </citation>
    <scope>NUCLEOTIDE SEQUENCE [LARGE SCALE GENOMIC DNA]</scope>
    <source>
        <strain evidence="1 2">108.79 E11</strain>
    </source>
</reference>
<organism evidence="1 2">
    <name type="scientific">Galdieria yellowstonensis</name>
    <dbReference type="NCBI Taxonomy" id="3028027"/>
    <lineage>
        <taxon>Eukaryota</taxon>
        <taxon>Rhodophyta</taxon>
        <taxon>Bangiophyceae</taxon>
        <taxon>Galdieriales</taxon>
        <taxon>Galdieriaceae</taxon>
        <taxon>Galdieria</taxon>
    </lineage>
</organism>
<sequence>MKTGNFRDFVFSEDWKESLGEQIYEKYTSIVTLEHLLRKDLEVILSSLSESLVKPKVVSNETLQTLPDLLRTKPDQDYLKYLSDNYAFYLQESKLEKKDSEALSLRLVSILRTCSRLLERVEEFLEQDARNKHLLPAVDNEKKERKENSLCWDAYERGVGLS</sequence>
<evidence type="ECO:0000313" key="2">
    <source>
        <dbReference type="Proteomes" id="UP001300502"/>
    </source>
</evidence>
<name>A0AAV9IL84_9RHOD</name>
<protein>
    <submittedName>
        <fullName evidence="1">Uncharacterized protein</fullName>
    </submittedName>
</protein>
<keyword evidence="2" id="KW-1185">Reference proteome</keyword>